<evidence type="ECO:0000313" key="2">
    <source>
        <dbReference type="Proteomes" id="UP000009038"/>
    </source>
</evidence>
<organism evidence="1 2">
    <name type="scientific">Aspergillus niger (strain ATCC 1015 / CBS 113.46 / FGSC A1144 / LSHB Ac4 / NCTC 3858a / NRRL 328 / USDA 3528.7)</name>
    <dbReference type="NCBI Taxonomy" id="380704"/>
    <lineage>
        <taxon>Eukaryota</taxon>
        <taxon>Fungi</taxon>
        <taxon>Dikarya</taxon>
        <taxon>Ascomycota</taxon>
        <taxon>Pezizomycotina</taxon>
        <taxon>Eurotiomycetes</taxon>
        <taxon>Eurotiomycetidae</taxon>
        <taxon>Eurotiales</taxon>
        <taxon>Aspergillaceae</taxon>
        <taxon>Aspergillus</taxon>
        <taxon>Aspergillus subgen. Circumdati</taxon>
    </lineage>
</organism>
<sequence>MDCQFPWSSALFEAENASSFNEMAASYTMGRPLPSLREFITRLLDENATDDLIQWSRSLVGEHLLILIYGLCNRPRSTSDTIDLTMSLAMHSLAFQARTGLFGWISTNSIKRAAENWRSIWDSVSSIVGKEGIHHLGYPKHAEELWWLLTATLDRASGRNVNLRYLDNAATDDLESLNNFIRDIKGPNRT</sequence>
<comment type="caution">
    <text evidence="1">The sequence shown here is derived from an EMBL/GenBank/DDBJ whole genome shotgun (WGS) entry which is preliminary data.</text>
</comment>
<name>G3Y5Q0_ASPNA</name>
<dbReference type="EMBL" id="ACJE01000013">
    <property type="protein sequence ID" value="EHA21915.1"/>
    <property type="molecule type" value="Genomic_DNA"/>
</dbReference>
<protein>
    <submittedName>
        <fullName evidence="1">Uncharacterized protein</fullName>
    </submittedName>
</protein>
<dbReference type="Proteomes" id="UP000009038">
    <property type="component" value="Unassembled WGS sequence"/>
</dbReference>
<reference evidence="1 2" key="1">
    <citation type="journal article" date="2011" name="Genome Res.">
        <title>Comparative genomics of citric-acid-producing Aspergillus niger ATCC 1015 versus enzyme-producing CBS 513.88.</title>
        <authorList>
            <person name="Andersen M.R."/>
            <person name="Salazar M.P."/>
            <person name="Schaap P.J."/>
            <person name="van de Vondervoort P.J."/>
            <person name="Culley D."/>
            <person name="Thykaer J."/>
            <person name="Frisvad J.C."/>
            <person name="Nielsen K.F."/>
            <person name="Albang R."/>
            <person name="Albermann K."/>
            <person name="Berka R.M."/>
            <person name="Braus G.H."/>
            <person name="Braus-Stromeyer S.A."/>
            <person name="Corrochano L.M."/>
            <person name="Dai Z."/>
            <person name="van Dijck P.W."/>
            <person name="Hofmann G."/>
            <person name="Lasure L.L."/>
            <person name="Magnuson J.K."/>
            <person name="Menke H."/>
            <person name="Meijer M."/>
            <person name="Meijer S.L."/>
            <person name="Nielsen J.B."/>
            <person name="Nielsen M.L."/>
            <person name="van Ooyen A.J."/>
            <person name="Pel H.J."/>
            <person name="Poulsen L."/>
            <person name="Samson R.A."/>
            <person name="Stam H."/>
            <person name="Tsang A."/>
            <person name="van den Brink J.M."/>
            <person name="Atkins A."/>
            <person name="Aerts A."/>
            <person name="Shapiro H."/>
            <person name="Pangilinan J."/>
            <person name="Salamov A."/>
            <person name="Lou Y."/>
            <person name="Lindquist E."/>
            <person name="Lucas S."/>
            <person name="Grimwood J."/>
            <person name="Grigoriev I.V."/>
            <person name="Kubicek C.P."/>
            <person name="Martinez D."/>
            <person name="van Peij N.N."/>
            <person name="Roubos J.A."/>
            <person name="Nielsen J."/>
            <person name="Baker S.E."/>
        </authorList>
    </citation>
    <scope>NUCLEOTIDE SEQUENCE [LARGE SCALE GENOMIC DNA]</scope>
    <source>
        <strain evidence="2">ATCC 1015 / CBS 113.46 / FGSC A1144 / LSHB Ac4 / NCTC 3858a / NRRL 328 / USDA 3528.7</strain>
    </source>
</reference>
<accession>G3Y5Q0</accession>
<dbReference type="STRING" id="380704.G3Y5Q0"/>
<dbReference type="OrthoDB" id="654211at2759"/>
<dbReference type="AlphaFoldDB" id="G3Y5Q0"/>
<proteinExistence type="predicted"/>
<gene>
    <name evidence="1" type="ORF">ASPNIDRAFT_53646</name>
</gene>
<evidence type="ECO:0000313" key="1">
    <source>
        <dbReference type="EMBL" id="EHA21915.1"/>
    </source>
</evidence>
<dbReference type="HOGENOM" id="CLU_125615_0_0_1"/>